<evidence type="ECO:0000256" key="3">
    <source>
        <dbReference type="RuleBase" id="RU003707"/>
    </source>
</evidence>
<dbReference type="Proteomes" id="UP000075304">
    <property type="component" value="Unassembled WGS sequence"/>
</dbReference>
<comment type="caution">
    <text evidence="5">The sequence shown here is derived from an EMBL/GenBank/DDBJ whole genome shotgun (WGS) entry which is preliminary data.</text>
</comment>
<feature type="compositionally biased region" description="Polar residues" evidence="4">
    <location>
        <begin position="33"/>
        <end position="44"/>
    </location>
</feature>
<dbReference type="Pfam" id="PF00378">
    <property type="entry name" value="ECH_1"/>
    <property type="match status" value="1"/>
</dbReference>
<dbReference type="InterPro" id="IPR018376">
    <property type="entry name" value="Enoyl-CoA_hyd/isom_CS"/>
</dbReference>
<feature type="region of interest" description="Disordered" evidence="4">
    <location>
        <begin position="33"/>
        <end position="57"/>
    </location>
</feature>
<dbReference type="PANTHER" id="PTHR11941:SF54">
    <property type="entry name" value="ENOYL-COA HYDRATASE, MITOCHONDRIAL"/>
    <property type="match status" value="1"/>
</dbReference>
<dbReference type="EC" id="4.2.1.18" evidence="5"/>
<keyword evidence="2 5" id="KW-0456">Lyase</keyword>
<dbReference type="GO" id="GO:0004490">
    <property type="term" value="F:methylglutaconyl-CoA hydratase activity"/>
    <property type="evidence" value="ECO:0007669"/>
    <property type="project" value="UniProtKB-EC"/>
</dbReference>
<dbReference type="CDD" id="cd06558">
    <property type="entry name" value="crotonase-like"/>
    <property type="match status" value="1"/>
</dbReference>
<protein>
    <submittedName>
        <fullName evidence="5">Methylglutaconyl-CoA hydratase</fullName>
        <ecNumber evidence="5">4.2.1.18</ecNumber>
    </submittedName>
</protein>
<dbReference type="PATRIC" id="fig|1398.25.peg.3644"/>
<dbReference type="SUPFAM" id="SSF52096">
    <property type="entry name" value="ClpP/crotonase"/>
    <property type="match status" value="1"/>
</dbReference>
<proteinExistence type="inferred from homology"/>
<dbReference type="InterPro" id="IPR001753">
    <property type="entry name" value="Enoyl-CoA_hydra/iso"/>
</dbReference>
<gene>
    <name evidence="5" type="ORF">B4099_2005</name>
</gene>
<dbReference type="GO" id="GO:0006635">
    <property type="term" value="P:fatty acid beta-oxidation"/>
    <property type="evidence" value="ECO:0007669"/>
    <property type="project" value="TreeGrafter"/>
</dbReference>
<dbReference type="Gene3D" id="1.10.12.10">
    <property type="entry name" value="Lyase 2-enoyl-coa Hydratase, Chain A, domain 2"/>
    <property type="match status" value="1"/>
</dbReference>
<evidence type="ECO:0000313" key="5">
    <source>
        <dbReference type="EMBL" id="KYC67388.1"/>
    </source>
</evidence>
<evidence type="ECO:0000256" key="1">
    <source>
        <dbReference type="ARBA" id="ARBA00005254"/>
    </source>
</evidence>
<dbReference type="PROSITE" id="PS00166">
    <property type="entry name" value="ENOYL_COA_HYDRATASE"/>
    <property type="match status" value="1"/>
</dbReference>
<evidence type="ECO:0000256" key="4">
    <source>
        <dbReference type="SAM" id="MobiDB-lite"/>
    </source>
</evidence>
<dbReference type="PANTHER" id="PTHR11941">
    <property type="entry name" value="ENOYL-COA HYDRATASE-RELATED"/>
    <property type="match status" value="1"/>
</dbReference>
<dbReference type="InterPro" id="IPR014748">
    <property type="entry name" value="Enoyl-CoA_hydra_C"/>
</dbReference>
<dbReference type="InterPro" id="IPR029045">
    <property type="entry name" value="ClpP/crotonase-like_dom_sf"/>
</dbReference>
<name>A0A150KE05_HEYCO</name>
<dbReference type="NCBIfam" id="NF005802">
    <property type="entry name" value="PRK07657.1"/>
    <property type="match status" value="1"/>
</dbReference>
<dbReference type="EMBL" id="LQYI01000073">
    <property type="protein sequence ID" value="KYC67388.1"/>
    <property type="molecule type" value="Genomic_DNA"/>
</dbReference>
<dbReference type="AlphaFoldDB" id="A0A150KE05"/>
<accession>A0A150KE05</accession>
<dbReference type="FunFam" id="3.90.226.10:FF:000009">
    <property type="entry name" value="Carnitinyl-CoA dehydratase"/>
    <property type="match status" value="1"/>
</dbReference>
<evidence type="ECO:0000313" key="6">
    <source>
        <dbReference type="Proteomes" id="UP000075304"/>
    </source>
</evidence>
<evidence type="ECO:0000256" key="2">
    <source>
        <dbReference type="ARBA" id="ARBA00023239"/>
    </source>
</evidence>
<reference evidence="5 6" key="1">
    <citation type="submission" date="2016-01" db="EMBL/GenBank/DDBJ databases">
        <title>Genome Sequences of Twelve Sporeforming Bacillus Species Isolated from Foods.</title>
        <authorList>
            <person name="Berendsen E.M."/>
            <person name="Wells-Bennik M.H."/>
            <person name="Krawcyk A.O."/>
            <person name="De Jong A."/>
            <person name="Holsappel S."/>
            <person name="Eijlander R.T."/>
            <person name="Kuipers O.P."/>
        </authorList>
    </citation>
    <scope>NUCLEOTIDE SEQUENCE [LARGE SCALE GENOMIC DNA]</scope>
    <source>
        <strain evidence="5 6">B4099</strain>
    </source>
</reference>
<organism evidence="5 6">
    <name type="scientific">Heyndrickxia coagulans</name>
    <name type="common">Weizmannia coagulans</name>
    <dbReference type="NCBI Taxonomy" id="1398"/>
    <lineage>
        <taxon>Bacteria</taxon>
        <taxon>Bacillati</taxon>
        <taxon>Bacillota</taxon>
        <taxon>Bacilli</taxon>
        <taxon>Bacillales</taxon>
        <taxon>Bacillaceae</taxon>
        <taxon>Heyndrickxia</taxon>
    </lineage>
</organism>
<sequence>MQATRWKFTGWQEEHNGTVLPEKAKGTGVVIQNSPEPQNRLQSRSEGRLQANRQEGRKNMAGTVLLEKQDGITVMTLNRPEAANALSKEMLSDMHEVLSEIKKDRGTRVVILTGAGEKVFCAGADLKERKGMNEEEVLQAVRKIGAVVNETAALPQPVIAALNGSAFGGGLELALACDLRIGAREAKYGLTETSLAIIPGAGGTQRLPRLIGIGKAKELIYTARRLTAEEAAAIGLLEYAVPRAAVMEKAFELAGEMKKNGPIALRQAKTAIDHGTETGLLAGLKIEELAYNALIPTEDRLEGLRAFAEKRAPVYKGR</sequence>
<comment type="similarity">
    <text evidence="1 3">Belongs to the enoyl-CoA hydratase/isomerase family.</text>
</comment>
<dbReference type="Gene3D" id="3.90.226.10">
    <property type="entry name" value="2-enoyl-CoA Hydratase, Chain A, domain 1"/>
    <property type="match status" value="1"/>
</dbReference>
<dbReference type="FunFam" id="1.10.12.10:FF:000001">
    <property type="entry name" value="Probable enoyl-CoA hydratase, mitochondrial"/>
    <property type="match status" value="1"/>
</dbReference>